<comment type="catalytic activity">
    <reaction evidence="6">
        <text>adenylyl-molybdopterin + molybdate = Mo-molybdopterin + AMP + H(+)</text>
        <dbReference type="Rhea" id="RHEA:35047"/>
        <dbReference type="ChEBI" id="CHEBI:15378"/>
        <dbReference type="ChEBI" id="CHEBI:36264"/>
        <dbReference type="ChEBI" id="CHEBI:62727"/>
        <dbReference type="ChEBI" id="CHEBI:71302"/>
        <dbReference type="ChEBI" id="CHEBI:456215"/>
        <dbReference type="EC" id="2.10.1.1"/>
    </reaction>
</comment>
<feature type="domain" description="MoaB/Mog" evidence="8">
    <location>
        <begin position="180"/>
        <end position="314"/>
    </location>
</feature>
<name>A0A4S8NFN7_9ACTN</name>
<sequence>MPDPSVEDHRARILAGIVPTAATERIAVVDALGRVLAEDVAAALSVPPFDHAAMDGFAVRAADVATASDAAPVVLPVAAAVAAGDELVDLPDGAAIRIMTGAPVPPGADLVVPFEWTDAGDPVTIGRSAPPGRHIRRAGEDVAAGEVALGAGTRLGPGSLGLLTSVGASEVVVRARPRVAILSTGAELVDGHVPDSNSITLASAARGAGADPVVRGPVSDDPAAFRARLLAAAADSDLVVTTGGVSAGDHDVVKAVLRHEDDFWFGPVAMKPGRPQGCGHLEADGRRVPVVTLPGTPIAALASFLLYVVPAITALTGREWRRRSAELATDVTGTDRTVLLPARRDDTGRWQPLPGHAGHSQRLLAQADALLVVPPRGRVVPAGTHVEVLTLHPELHHEEVW</sequence>
<dbReference type="SUPFAM" id="SSF63867">
    <property type="entry name" value="MoeA C-terminal domain-like"/>
    <property type="match status" value="1"/>
</dbReference>
<dbReference type="InterPro" id="IPR036135">
    <property type="entry name" value="MoeA_linker/N_sf"/>
</dbReference>
<dbReference type="InterPro" id="IPR005111">
    <property type="entry name" value="MoeA_C_domain_IV"/>
</dbReference>
<dbReference type="SMART" id="SM00852">
    <property type="entry name" value="MoCF_biosynth"/>
    <property type="match status" value="1"/>
</dbReference>
<evidence type="ECO:0000256" key="5">
    <source>
        <dbReference type="ARBA" id="ARBA00023150"/>
    </source>
</evidence>
<dbReference type="EC" id="2.10.1.1" evidence="7"/>
<dbReference type="SUPFAM" id="SSF53218">
    <property type="entry name" value="Molybdenum cofactor biosynthesis proteins"/>
    <property type="match status" value="1"/>
</dbReference>
<evidence type="ECO:0000256" key="2">
    <source>
        <dbReference type="ARBA" id="ARBA00005046"/>
    </source>
</evidence>
<dbReference type="InterPro" id="IPR001453">
    <property type="entry name" value="MoaB/Mog_dom"/>
</dbReference>
<dbReference type="PANTHER" id="PTHR10192:SF5">
    <property type="entry name" value="GEPHYRIN"/>
    <property type="match status" value="1"/>
</dbReference>
<dbReference type="OrthoDB" id="9804758at2"/>
<dbReference type="Pfam" id="PF00994">
    <property type="entry name" value="MoCF_biosynth"/>
    <property type="match status" value="1"/>
</dbReference>
<dbReference type="GO" id="GO:0006777">
    <property type="term" value="P:Mo-molybdopterin cofactor biosynthetic process"/>
    <property type="evidence" value="ECO:0007669"/>
    <property type="project" value="UniProtKB-UniRule"/>
</dbReference>
<keyword evidence="7 9" id="KW-0808">Transferase</keyword>
<dbReference type="SUPFAM" id="SSF63882">
    <property type="entry name" value="MoeA N-terminal region -like"/>
    <property type="match status" value="1"/>
</dbReference>
<comment type="caution">
    <text evidence="9">The sequence shown here is derived from an EMBL/GenBank/DDBJ whole genome shotgun (WGS) entry which is preliminary data.</text>
</comment>
<proteinExistence type="inferred from homology"/>
<dbReference type="Gene3D" id="3.40.980.10">
    <property type="entry name" value="MoaB/Mog-like domain"/>
    <property type="match status" value="1"/>
</dbReference>
<protein>
    <recommendedName>
        <fullName evidence="7">Molybdopterin molybdenumtransferase</fullName>
        <ecNumber evidence="7">2.10.1.1</ecNumber>
    </recommendedName>
</protein>
<dbReference type="GO" id="GO:0061599">
    <property type="term" value="F:molybdopterin molybdotransferase activity"/>
    <property type="evidence" value="ECO:0007669"/>
    <property type="project" value="UniProtKB-UniRule"/>
</dbReference>
<dbReference type="CDD" id="cd00887">
    <property type="entry name" value="MoeA"/>
    <property type="match status" value="1"/>
</dbReference>
<evidence type="ECO:0000256" key="7">
    <source>
        <dbReference type="RuleBase" id="RU365090"/>
    </source>
</evidence>
<dbReference type="InterPro" id="IPR036688">
    <property type="entry name" value="MoeA_C_domain_IV_sf"/>
</dbReference>
<dbReference type="AlphaFoldDB" id="A0A4S8NFN7"/>
<dbReference type="UniPathway" id="UPA00344"/>
<gene>
    <name evidence="9" type="ORF">E9934_09155</name>
</gene>
<accession>A0A4S8NFN7</accession>
<dbReference type="GO" id="GO:0005829">
    <property type="term" value="C:cytosol"/>
    <property type="evidence" value="ECO:0007669"/>
    <property type="project" value="TreeGrafter"/>
</dbReference>
<keyword evidence="4 7" id="KW-0500">Molybdenum</keyword>
<evidence type="ECO:0000313" key="10">
    <source>
        <dbReference type="Proteomes" id="UP000307087"/>
    </source>
</evidence>
<dbReference type="Gene3D" id="3.90.105.10">
    <property type="entry name" value="Molybdopterin biosynthesis moea protein, domain 2"/>
    <property type="match status" value="1"/>
</dbReference>
<evidence type="ECO:0000313" key="9">
    <source>
        <dbReference type="EMBL" id="THV14801.1"/>
    </source>
</evidence>
<dbReference type="RefSeq" id="WP_136562563.1">
    <property type="nucleotide sequence ID" value="NZ_BAABLS010000008.1"/>
</dbReference>
<dbReference type="InterPro" id="IPR005110">
    <property type="entry name" value="MoeA_linker/N"/>
</dbReference>
<dbReference type="NCBIfam" id="NF045515">
    <property type="entry name" value="Glp_gephyrin"/>
    <property type="match status" value="1"/>
</dbReference>
<dbReference type="GO" id="GO:0046872">
    <property type="term" value="F:metal ion binding"/>
    <property type="evidence" value="ECO:0007669"/>
    <property type="project" value="UniProtKB-UniRule"/>
</dbReference>
<dbReference type="PANTHER" id="PTHR10192">
    <property type="entry name" value="MOLYBDOPTERIN BIOSYNTHESIS PROTEIN"/>
    <property type="match status" value="1"/>
</dbReference>
<dbReference type="Pfam" id="PF03454">
    <property type="entry name" value="MoeA_C"/>
    <property type="match status" value="1"/>
</dbReference>
<dbReference type="Pfam" id="PF03453">
    <property type="entry name" value="MoeA_N"/>
    <property type="match status" value="1"/>
</dbReference>
<dbReference type="InterPro" id="IPR038987">
    <property type="entry name" value="MoeA-like"/>
</dbReference>
<comment type="cofactor">
    <cofactor evidence="7">
        <name>Mg(2+)</name>
        <dbReference type="ChEBI" id="CHEBI:18420"/>
    </cofactor>
</comment>
<keyword evidence="5 7" id="KW-0501">Molybdenum cofactor biosynthesis</keyword>
<dbReference type="Proteomes" id="UP000307087">
    <property type="component" value="Unassembled WGS sequence"/>
</dbReference>
<dbReference type="Gene3D" id="2.170.190.11">
    <property type="entry name" value="Molybdopterin biosynthesis moea protein, domain 3"/>
    <property type="match status" value="1"/>
</dbReference>
<keyword evidence="7" id="KW-0460">Magnesium</keyword>
<dbReference type="InterPro" id="IPR036425">
    <property type="entry name" value="MoaB/Mog-like_dom_sf"/>
</dbReference>
<dbReference type="Gene3D" id="2.40.340.10">
    <property type="entry name" value="MoeA, C-terminal, domain IV"/>
    <property type="match status" value="1"/>
</dbReference>
<comment type="pathway">
    <text evidence="2 7">Cofactor biosynthesis; molybdopterin biosynthesis.</text>
</comment>
<keyword evidence="10" id="KW-1185">Reference proteome</keyword>
<comment type="similarity">
    <text evidence="3 7">Belongs to the MoeA family.</text>
</comment>
<evidence type="ECO:0000256" key="3">
    <source>
        <dbReference type="ARBA" id="ARBA00010763"/>
    </source>
</evidence>
<reference evidence="9 10" key="1">
    <citation type="journal article" date="2009" name="Int. J. Syst. Evol. Microbiol.">
        <title>Nocardioides caeni sp. nov., isolated from wastewater.</title>
        <authorList>
            <person name="Yoon J.H."/>
            <person name="Kang S.J."/>
            <person name="Park S."/>
            <person name="Kim W."/>
            <person name="Oh T.K."/>
        </authorList>
    </citation>
    <scope>NUCLEOTIDE SEQUENCE [LARGE SCALE GENOMIC DNA]</scope>
    <source>
        <strain evidence="9 10">DSM 23134</strain>
    </source>
</reference>
<evidence type="ECO:0000256" key="1">
    <source>
        <dbReference type="ARBA" id="ARBA00002901"/>
    </source>
</evidence>
<dbReference type="EMBL" id="STGW01000004">
    <property type="protein sequence ID" value="THV14801.1"/>
    <property type="molecule type" value="Genomic_DNA"/>
</dbReference>
<comment type="function">
    <text evidence="1 7">Catalyzes the insertion of molybdate into adenylated molybdopterin with the concomitant release of AMP.</text>
</comment>
<evidence type="ECO:0000256" key="6">
    <source>
        <dbReference type="ARBA" id="ARBA00047317"/>
    </source>
</evidence>
<keyword evidence="7" id="KW-0479">Metal-binding</keyword>
<evidence type="ECO:0000259" key="8">
    <source>
        <dbReference type="SMART" id="SM00852"/>
    </source>
</evidence>
<evidence type="ECO:0000256" key="4">
    <source>
        <dbReference type="ARBA" id="ARBA00022505"/>
    </source>
</evidence>
<organism evidence="9 10">
    <name type="scientific">Nocardioides caeni</name>
    <dbReference type="NCBI Taxonomy" id="574700"/>
    <lineage>
        <taxon>Bacteria</taxon>
        <taxon>Bacillati</taxon>
        <taxon>Actinomycetota</taxon>
        <taxon>Actinomycetes</taxon>
        <taxon>Propionibacteriales</taxon>
        <taxon>Nocardioidaceae</taxon>
        <taxon>Nocardioides</taxon>
    </lineage>
</organism>